<dbReference type="OrthoDB" id="408912at2759"/>
<dbReference type="PANTHER" id="PTHR22900:SF5">
    <property type="entry name" value="PROTEIN CBG14245"/>
    <property type="match status" value="1"/>
</dbReference>
<organism evidence="2 3">
    <name type="scientific">Ancylostoma caninum</name>
    <name type="common">Dog hookworm</name>
    <dbReference type="NCBI Taxonomy" id="29170"/>
    <lineage>
        <taxon>Eukaryota</taxon>
        <taxon>Metazoa</taxon>
        <taxon>Ecdysozoa</taxon>
        <taxon>Nematoda</taxon>
        <taxon>Chromadorea</taxon>
        <taxon>Rhabditida</taxon>
        <taxon>Rhabditina</taxon>
        <taxon>Rhabditomorpha</taxon>
        <taxon>Strongyloidea</taxon>
        <taxon>Ancylostomatidae</taxon>
        <taxon>Ancylostomatinae</taxon>
        <taxon>Ancylostoma</taxon>
    </lineage>
</organism>
<sequence>MGCFLENLYSLMGTIQLSIDRGHTLELTHFAPQTWYCNFKENLDNYIIIRYEEHENRTKKYSDDTEEPCTQRQAVKAGSGLKEL</sequence>
<feature type="region of interest" description="Disordered" evidence="1">
    <location>
        <begin position="59"/>
        <end position="84"/>
    </location>
</feature>
<dbReference type="GO" id="GO:0047756">
    <property type="term" value="F:chondroitin 4-sulfotransferase activity"/>
    <property type="evidence" value="ECO:0007669"/>
    <property type="project" value="InterPro"/>
</dbReference>
<dbReference type="PANTHER" id="PTHR22900">
    <property type="entry name" value="PROTEIN CBG14245-RELATED"/>
    <property type="match status" value="1"/>
</dbReference>
<proteinExistence type="predicted"/>
<keyword evidence="3" id="KW-1185">Reference proteome</keyword>
<dbReference type="InterPro" id="IPR007669">
    <property type="entry name" value="Chst-1-like"/>
</dbReference>
<dbReference type="GO" id="GO:0050650">
    <property type="term" value="P:chondroitin sulfate proteoglycan biosynthetic process"/>
    <property type="evidence" value="ECO:0007669"/>
    <property type="project" value="InterPro"/>
</dbReference>
<comment type="caution">
    <text evidence="2">The sequence shown here is derived from an EMBL/GenBank/DDBJ whole genome shotgun (WGS) entry which is preliminary data.</text>
</comment>
<dbReference type="GO" id="GO:1902884">
    <property type="term" value="P:positive regulation of response to oxidative stress"/>
    <property type="evidence" value="ECO:0007669"/>
    <property type="project" value="InterPro"/>
</dbReference>
<protein>
    <submittedName>
        <fullName evidence="2">Uncharacterized protein</fullName>
    </submittedName>
</protein>
<dbReference type="AlphaFoldDB" id="A0A368EYZ4"/>
<gene>
    <name evidence="2" type="ORF">ANCCAN_29246</name>
</gene>
<evidence type="ECO:0000256" key="1">
    <source>
        <dbReference type="SAM" id="MobiDB-lite"/>
    </source>
</evidence>
<evidence type="ECO:0000313" key="3">
    <source>
        <dbReference type="Proteomes" id="UP000252519"/>
    </source>
</evidence>
<dbReference type="Proteomes" id="UP000252519">
    <property type="component" value="Unassembled WGS sequence"/>
</dbReference>
<reference evidence="2 3" key="1">
    <citation type="submission" date="2014-10" db="EMBL/GenBank/DDBJ databases">
        <title>Draft genome of the hookworm Ancylostoma caninum.</title>
        <authorList>
            <person name="Mitreva M."/>
        </authorList>
    </citation>
    <scope>NUCLEOTIDE SEQUENCE [LARGE SCALE GENOMIC DNA]</scope>
    <source>
        <strain evidence="2 3">Baltimore</strain>
    </source>
</reference>
<name>A0A368EYZ4_ANCCA</name>
<accession>A0A368EYZ4</accession>
<dbReference type="EMBL" id="JOJR01014584">
    <property type="protein sequence ID" value="RCN25044.1"/>
    <property type="molecule type" value="Genomic_DNA"/>
</dbReference>
<evidence type="ECO:0000313" key="2">
    <source>
        <dbReference type="EMBL" id="RCN25044.1"/>
    </source>
</evidence>